<evidence type="ECO:0000256" key="1">
    <source>
        <dbReference type="SAM" id="MobiDB-lite"/>
    </source>
</evidence>
<reference evidence="3" key="1">
    <citation type="journal article" date="2012" name="J. Bacteriol.">
        <title>Genome sequence of the haloalkaliphilic methanotrophic bacterium Methylomicrobium alcaliphilum 20Z.</title>
        <authorList>
            <person name="Vuilleumier S."/>
            <person name="Khmelenina V.N."/>
            <person name="Bringel F."/>
            <person name="Reshetnikov A.S."/>
            <person name="Lajus A."/>
            <person name="Mangenot S."/>
            <person name="Rouy Z."/>
            <person name="Op den Camp H.J."/>
            <person name="Jetten M.S."/>
            <person name="Dispirito A.A."/>
            <person name="Dunfield P."/>
            <person name="Klotz M.G."/>
            <person name="Semrau J.D."/>
            <person name="Stein L.Y."/>
            <person name="Barbe V."/>
            <person name="Medigue C."/>
            <person name="Trotsenko Y.A."/>
            <person name="Kalyuzhnaya M.G."/>
        </authorList>
    </citation>
    <scope>NUCLEOTIDE SEQUENCE [LARGE SCALE GENOMIC DNA]</scope>
    <source>
        <strain evidence="3">DSM 19304 / NCIMB 14124 / VKM B-2133 / 20Z</strain>
    </source>
</reference>
<name>G4SXZ3_META2</name>
<evidence type="ECO:0000313" key="3">
    <source>
        <dbReference type="Proteomes" id="UP000008315"/>
    </source>
</evidence>
<proteinExistence type="predicted"/>
<gene>
    <name evidence="2" type="ordered locus">MEALZ_2619</name>
</gene>
<accession>G4SXZ3</accession>
<sequence length="66" mass="7271">MRLRLAPALTLGFGKLKHLANQEIQFRIVAVKVPLAGRGLQPRPKRFDFGRSQPNCLGQTETLGTG</sequence>
<feature type="compositionally biased region" description="Polar residues" evidence="1">
    <location>
        <begin position="52"/>
        <end position="66"/>
    </location>
</feature>
<keyword evidence="3" id="KW-1185">Reference proteome</keyword>
<evidence type="ECO:0000313" key="2">
    <source>
        <dbReference type="EMBL" id="CCE24294.1"/>
    </source>
</evidence>
<dbReference type="EMBL" id="FO082060">
    <property type="protein sequence ID" value="CCE24294.1"/>
    <property type="molecule type" value="Genomic_DNA"/>
</dbReference>
<feature type="region of interest" description="Disordered" evidence="1">
    <location>
        <begin position="44"/>
        <end position="66"/>
    </location>
</feature>
<dbReference type="AlphaFoldDB" id="G4SXZ3"/>
<organism evidence="2 3">
    <name type="scientific">Methylotuvimicrobium alcaliphilum (strain DSM 19304 / NCIMB 14124 / VKM B-2133 / 20Z)</name>
    <name type="common">Methylomicrobium alcaliphilum</name>
    <dbReference type="NCBI Taxonomy" id="1091494"/>
    <lineage>
        <taxon>Bacteria</taxon>
        <taxon>Pseudomonadati</taxon>
        <taxon>Pseudomonadota</taxon>
        <taxon>Gammaproteobacteria</taxon>
        <taxon>Methylococcales</taxon>
        <taxon>Methylococcaceae</taxon>
        <taxon>Methylotuvimicrobium</taxon>
    </lineage>
</organism>
<protein>
    <submittedName>
        <fullName evidence="2">Uncharacterized protein</fullName>
    </submittedName>
</protein>
<dbReference type="KEGG" id="mah:MEALZ_2619"/>
<dbReference type="HOGENOM" id="CLU_2826132_0_0_6"/>
<dbReference type="Proteomes" id="UP000008315">
    <property type="component" value="Chromosome"/>
</dbReference>